<dbReference type="InterPro" id="IPR002938">
    <property type="entry name" value="FAD-bd"/>
</dbReference>
<protein>
    <submittedName>
        <fullName evidence="8">FAD-binding-3 domain-containing protein</fullName>
    </submittedName>
</protein>
<dbReference type="Proteomes" id="UP000623467">
    <property type="component" value="Unassembled WGS sequence"/>
</dbReference>
<gene>
    <name evidence="8" type="ORF">MSAN_00607900</name>
</gene>
<evidence type="ECO:0000313" key="8">
    <source>
        <dbReference type="EMBL" id="KAF7373954.1"/>
    </source>
</evidence>
<dbReference type="Pfam" id="PF01494">
    <property type="entry name" value="FAD_binding_3"/>
    <property type="match status" value="1"/>
</dbReference>
<dbReference type="GO" id="GO:0071949">
    <property type="term" value="F:FAD binding"/>
    <property type="evidence" value="ECO:0007669"/>
    <property type="project" value="InterPro"/>
</dbReference>
<comment type="caution">
    <text evidence="8">The sequence shown here is derived from an EMBL/GenBank/DDBJ whole genome shotgun (WGS) entry which is preliminary data.</text>
</comment>
<keyword evidence="2" id="KW-0285">Flavoprotein</keyword>
<evidence type="ECO:0000256" key="1">
    <source>
        <dbReference type="ARBA" id="ARBA00007992"/>
    </source>
</evidence>
<dbReference type="PRINTS" id="PR00420">
    <property type="entry name" value="RNGMNOXGNASE"/>
</dbReference>
<feature type="region of interest" description="Disordered" evidence="6">
    <location>
        <begin position="446"/>
        <end position="466"/>
    </location>
</feature>
<evidence type="ECO:0000256" key="3">
    <source>
        <dbReference type="ARBA" id="ARBA00022827"/>
    </source>
</evidence>
<name>A0A8H6ZB25_9AGAR</name>
<organism evidence="8 9">
    <name type="scientific">Mycena sanguinolenta</name>
    <dbReference type="NCBI Taxonomy" id="230812"/>
    <lineage>
        <taxon>Eukaryota</taxon>
        <taxon>Fungi</taxon>
        <taxon>Dikarya</taxon>
        <taxon>Basidiomycota</taxon>
        <taxon>Agaricomycotina</taxon>
        <taxon>Agaricomycetes</taxon>
        <taxon>Agaricomycetidae</taxon>
        <taxon>Agaricales</taxon>
        <taxon>Marasmiineae</taxon>
        <taxon>Mycenaceae</taxon>
        <taxon>Mycena</taxon>
    </lineage>
</organism>
<proteinExistence type="inferred from homology"/>
<dbReference type="AlphaFoldDB" id="A0A8H6ZB25"/>
<accession>A0A8H6ZB25</accession>
<dbReference type="OrthoDB" id="9993796at2759"/>
<keyword evidence="9" id="KW-1185">Reference proteome</keyword>
<evidence type="ECO:0000313" key="9">
    <source>
        <dbReference type="Proteomes" id="UP000623467"/>
    </source>
</evidence>
<comment type="similarity">
    <text evidence="1">Belongs to the paxM FAD-dependent monooxygenase family.</text>
</comment>
<feature type="domain" description="FAD-binding" evidence="7">
    <location>
        <begin position="40"/>
        <end position="392"/>
    </location>
</feature>
<dbReference type="SUPFAM" id="SSF51905">
    <property type="entry name" value="FAD/NAD(P)-binding domain"/>
    <property type="match status" value="1"/>
</dbReference>
<keyword evidence="5" id="KW-0503">Monooxygenase</keyword>
<keyword evidence="3" id="KW-0274">FAD</keyword>
<dbReference type="PANTHER" id="PTHR13789:SF147">
    <property type="entry name" value="PUTATIVE (AFU_ORTHOLOGUE AFUA_2G01950)-RELATED"/>
    <property type="match status" value="1"/>
</dbReference>
<evidence type="ECO:0000256" key="5">
    <source>
        <dbReference type="ARBA" id="ARBA00023033"/>
    </source>
</evidence>
<dbReference type="InterPro" id="IPR050493">
    <property type="entry name" value="FAD-dep_Monooxygenase_BioMet"/>
</dbReference>
<dbReference type="Gene3D" id="3.50.50.60">
    <property type="entry name" value="FAD/NAD(P)-binding domain"/>
    <property type="match status" value="1"/>
</dbReference>
<dbReference type="InterPro" id="IPR036188">
    <property type="entry name" value="FAD/NAD-bd_sf"/>
</dbReference>
<dbReference type="PANTHER" id="PTHR13789">
    <property type="entry name" value="MONOOXYGENASE"/>
    <property type="match status" value="1"/>
</dbReference>
<keyword evidence="4" id="KW-0560">Oxidoreductase</keyword>
<dbReference type="GO" id="GO:0004497">
    <property type="term" value="F:monooxygenase activity"/>
    <property type="evidence" value="ECO:0007669"/>
    <property type="project" value="UniProtKB-KW"/>
</dbReference>
<evidence type="ECO:0000259" key="7">
    <source>
        <dbReference type="Pfam" id="PF01494"/>
    </source>
</evidence>
<sequence>MSWGSCTQTFQRLSDGIPASIQIVPTTILQQSLNTMKQRNVLIVGAGIGGLQSALALAADGHNVTVLESVKEFLEVGAGIRVPPNSSRLSLSWGVDLKSVPKEISLGNRFVDWHGRILLDCPFDTVEERYGAPYYFIHRADLINALVAAVHRHPKVTLRMNTPVQSYDFAAPAVTTAAGERLTADVVICADGIKSAVRSAINGRRVDPIDTGDVAYRILVPAAPLLADPEMRHLVENAWAVHWMGPEGHAVGYPLRGGKLYNVIIDVTHGTDLGTPIGLDEWRSEADNAHLVARFGGWCPEVRKLCALTGQYLKWKLADFAQLDRWVHPDGPVALLGDACHPMMPYMAQGAAQATEDAAALAAALRAHEDIPTALAAYEAHRKSRAAYVAHNTRVLQDWLHLYDGPEKDRRDELMRHDNTENPIFWGDSTRLRWLFGHDATLLKDEIIPPSPPRPHPDASVYRARL</sequence>
<evidence type="ECO:0000256" key="4">
    <source>
        <dbReference type="ARBA" id="ARBA00023002"/>
    </source>
</evidence>
<reference evidence="8" key="1">
    <citation type="submission" date="2020-05" db="EMBL/GenBank/DDBJ databases">
        <title>Mycena genomes resolve the evolution of fungal bioluminescence.</title>
        <authorList>
            <person name="Tsai I.J."/>
        </authorList>
    </citation>
    <scope>NUCLEOTIDE SEQUENCE</scope>
    <source>
        <strain evidence="8">160909Yilan</strain>
    </source>
</reference>
<evidence type="ECO:0000256" key="6">
    <source>
        <dbReference type="SAM" id="MobiDB-lite"/>
    </source>
</evidence>
<evidence type="ECO:0000256" key="2">
    <source>
        <dbReference type="ARBA" id="ARBA00022630"/>
    </source>
</evidence>
<dbReference type="EMBL" id="JACAZH010000003">
    <property type="protein sequence ID" value="KAF7373954.1"/>
    <property type="molecule type" value="Genomic_DNA"/>
</dbReference>
<dbReference type="SUPFAM" id="SSF54373">
    <property type="entry name" value="FAD-linked reductases, C-terminal domain"/>
    <property type="match status" value="1"/>
</dbReference>